<dbReference type="RefSeq" id="WP_015931669.1">
    <property type="nucleotide sequence ID" value="NC_011894.1"/>
</dbReference>
<keyword evidence="3" id="KW-0813">Transport</keyword>
<evidence type="ECO:0000256" key="1">
    <source>
        <dbReference type="ARBA" id="ARBA00010062"/>
    </source>
</evidence>
<evidence type="ECO:0000256" key="2">
    <source>
        <dbReference type="ARBA" id="ARBA00022729"/>
    </source>
</evidence>
<keyword evidence="3" id="KW-0029">Amino-acid transport</keyword>
<dbReference type="PANTHER" id="PTHR30483">
    <property type="entry name" value="LEUCINE-SPECIFIC-BINDING PROTEIN"/>
    <property type="match status" value="1"/>
</dbReference>
<evidence type="ECO:0000259" key="5">
    <source>
        <dbReference type="Pfam" id="PF13458"/>
    </source>
</evidence>
<reference evidence="6 7" key="1">
    <citation type="submission" date="2009-01" db="EMBL/GenBank/DDBJ databases">
        <title>Complete sequence of chromosome of Methylobacterium nodulans ORS 2060.</title>
        <authorList>
            <consortium name="US DOE Joint Genome Institute"/>
            <person name="Lucas S."/>
            <person name="Copeland A."/>
            <person name="Lapidus A."/>
            <person name="Glavina del Rio T."/>
            <person name="Dalin E."/>
            <person name="Tice H."/>
            <person name="Bruce D."/>
            <person name="Goodwin L."/>
            <person name="Pitluck S."/>
            <person name="Sims D."/>
            <person name="Brettin T."/>
            <person name="Detter J.C."/>
            <person name="Han C."/>
            <person name="Larimer F."/>
            <person name="Land M."/>
            <person name="Hauser L."/>
            <person name="Kyrpides N."/>
            <person name="Ivanova N."/>
            <person name="Marx C.J."/>
            <person name="Richardson P."/>
        </authorList>
    </citation>
    <scope>NUCLEOTIDE SEQUENCE [LARGE SCALE GENOMIC DNA]</scope>
    <source>
        <strain evidence="7">LMG 21967 / CNCM I-2342 / ORS 2060</strain>
    </source>
</reference>
<keyword evidence="7" id="KW-1185">Reference proteome</keyword>
<dbReference type="Gene3D" id="3.40.50.2300">
    <property type="match status" value="2"/>
</dbReference>
<evidence type="ECO:0000313" key="7">
    <source>
        <dbReference type="Proteomes" id="UP000008207"/>
    </source>
</evidence>
<keyword evidence="2 4" id="KW-0732">Signal</keyword>
<dbReference type="eggNOG" id="COG0683">
    <property type="taxonomic scope" value="Bacteria"/>
</dbReference>
<dbReference type="HOGENOM" id="CLU_050369_0_0_5"/>
<evidence type="ECO:0000313" key="6">
    <source>
        <dbReference type="EMBL" id="ACL60051.1"/>
    </source>
</evidence>
<dbReference type="AlphaFoldDB" id="B8IK38"/>
<organism evidence="6 7">
    <name type="scientific">Methylobacterium nodulans (strain LMG 21967 / CNCM I-2342 / ORS 2060)</name>
    <dbReference type="NCBI Taxonomy" id="460265"/>
    <lineage>
        <taxon>Bacteria</taxon>
        <taxon>Pseudomonadati</taxon>
        <taxon>Pseudomonadota</taxon>
        <taxon>Alphaproteobacteria</taxon>
        <taxon>Hyphomicrobiales</taxon>
        <taxon>Methylobacteriaceae</taxon>
        <taxon>Methylobacterium</taxon>
    </lineage>
</organism>
<dbReference type="STRING" id="460265.Mnod_5205"/>
<gene>
    <name evidence="6" type="ordered locus">Mnod_5205</name>
</gene>
<dbReference type="InterPro" id="IPR028082">
    <property type="entry name" value="Peripla_BP_I"/>
</dbReference>
<dbReference type="OrthoDB" id="8184122at2"/>
<feature type="domain" description="Leucine-binding protein" evidence="5">
    <location>
        <begin position="30"/>
        <end position="393"/>
    </location>
</feature>
<dbReference type="KEGG" id="mno:Mnod_5205"/>
<name>B8IK38_METNO</name>
<dbReference type="Pfam" id="PF13458">
    <property type="entry name" value="Peripla_BP_6"/>
    <property type="match status" value="1"/>
</dbReference>
<evidence type="ECO:0000256" key="3">
    <source>
        <dbReference type="ARBA" id="ARBA00022970"/>
    </source>
</evidence>
<evidence type="ECO:0000256" key="4">
    <source>
        <dbReference type="SAM" id="SignalP"/>
    </source>
</evidence>
<accession>B8IK38</accession>
<dbReference type="PANTHER" id="PTHR30483:SF38">
    <property type="entry name" value="BLR7848 PROTEIN"/>
    <property type="match status" value="1"/>
</dbReference>
<proteinExistence type="inferred from homology"/>
<dbReference type="EMBL" id="CP001349">
    <property type="protein sequence ID" value="ACL60051.1"/>
    <property type="molecule type" value="Genomic_DNA"/>
</dbReference>
<protein>
    <submittedName>
        <fullName evidence="6">ABC-type branched-chain amino acid transport systems periplasmic component-like protein</fullName>
    </submittedName>
</protein>
<feature type="chain" id="PRO_5002874144" evidence="4">
    <location>
        <begin position="25"/>
        <end position="444"/>
    </location>
</feature>
<sequence length="444" mass="46444">MTIRHVLSAALAGTLLAAAAPRCAAADGLSVALLTQRTGPAAVTGEALANGFSDYFTMLNQRDRGIGGQRIAVAECETGGSVERGLSCYEAAKAQGVVAVNPGGADLALALLNASAADRIPLVTVAAGPSVTALGRIFPYAFAPPATVWDGLSIALAYLIDELDGPENLQGRRIAYLHRDSAAGRDPVRMLEGLAEEFGFSLRSYALPDAPEGKAADVWRAAKAASPDYLLLDGSAGFAGDPVTDAAAAGIPLGRVIALGGPGIEALRRAGPAAKGFKEITWHAATDSFPAFDQMDLLVIDAGLSRTEKDRATGLLYNRGVYAAVVMAEGIRNAQRLAGRRIVDGDAVQRGLEAVNLDGARWKELGLTGFAASLRLSCTNHSGHLAGFVLEWNGAKWVQVSDKIAPLRQRLRPRLDSAATEFVARAATETGQPWPERPAPCDRT</sequence>
<comment type="similarity">
    <text evidence="1">Belongs to the leucine-binding protein family.</text>
</comment>
<feature type="signal peptide" evidence="4">
    <location>
        <begin position="1"/>
        <end position="24"/>
    </location>
</feature>
<dbReference type="Proteomes" id="UP000008207">
    <property type="component" value="Chromosome"/>
</dbReference>
<dbReference type="SUPFAM" id="SSF53822">
    <property type="entry name" value="Periplasmic binding protein-like I"/>
    <property type="match status" value="1"/>
</dbReference>
<dbReference type="InterPro" id="IPR028081">
    <property type="entry name" value="Leu-bd"/>
</dbReference>
<dbReference type="InterPro" id="IPR051010">
    <property type="entry name" value="BCAA_transport"/>
</dbReference>
<dbReference type="GO" id="GO:0006865">
    <property type="term" value="P:amino acid transport"/>
    <property type="evidence" value="ECO:0007669"/>
    <property type="project" value="UniProtKB-KW"/>
</dbReference>